<dbReference type="SUPFAM" id="SSF81324">
    <property type="entry name" value="Voltage-gated potassium channels"/>
    <property type="match status" value="2"/>
</dbReference>
<comment type="caution">
    <text evidence="12">The sequence shown here is derived from an EMBL/GenBank/DDBJ whole genome shotgun (WGS) entry which is preliminary data.</text>
</comment>
<protein>
    <recommendedName>
        <fullName evidence="11">Potassium channel domain-containing protein</fullName>
    </recommendedName>
</protein>
<comment type="subcellular location">
    <subcellularLocation>
        <location evidence="1">Membrane</location>
        <topology evidence="1">Multi-pass membrane protein</topology>
    </subcellularLocation>
</comment>
<dbReference type="InterPro" id="IPR003280">
    <property type="entry name" value="2pore_dom_K_chnl"/>
</dbReference>
<name>A0ABQ9EUT8_TEGGR</name>
<keyword evidence="13" id="KW-1185">Reference proteome</keyword>
<keyword evidence="3 8" id="KW-0812">Transmembrane</keyword>
<evidence type="ECO:0000256" key="6">
    <source>
        <dbReference type="ARBA" id="ARBA00023136"/>
    </source>
</evidence>
<evidence type="ECO:0000256" key="1">
    <source>
        <dbReference type="ARBA" id="ARBA00004141"/>
    </source>
</evidence>
<keyword evidence="4 10" id="KW-1133">Transmembrane helix</keyword>
<proteinExistence type="inferred from homology"/>
<evidence type="ECO:0000256" key="7">
    <source>
        <dbReference type="ARBA" id="ARBA00023303"/>
    </source>
</evidence>
<keyword evidence="7 8" id="KW-0407">Ion channel</keyword>
<evidence type="ECO:0000256" key="9">
    <source>
        <dbReference type="SAM" id="MobiDB-lite"/>
    </source>
</evidence>
<evidence type="ECO:0000256" key="8">
    <source>
        <dbReference type="RuleBase" id="RU003857"/>
    </source>
</evidence>
<gene>
    <name evidence="12" type="ORF">KUTeg_013818</name>
</gene>
<comment type="similarity">
    <text evidence="8">Belongs to the two pore domain potassium channel (TC 1.A.1.8) family.</text>
</comment>
<sequence length="289" mass="32615">MMKLKKSSVRLLALSGFYILFLVIGASIFSAIEGPKERELVKEMKDLRSQFLQANKQCLNDEQLEKFIFAIVKATNRGVSAIRNVTMSEPNWSFGQSMFFAGTVLTTIGYGRVTPLSDAGKAFCILFALIGIPLTLILFSALVERLMIPTKMLLYFLFRKLGHLYKVLHIQILHLFIVIAFVVVFMVVIPAGIYSALEPKWNYLDAFYYCFISLTTIGLGDYIPGDSPEQKLNLGFHFYMKSDGQDEEHASLRGNADGPKYTKQIDDDQPNQQYSRSYQQESGPGIAEQ</sequence>
<accession>A0ABQ9EUT8</accession>
<keyword evidence="6 10" id="KW-0472">Membrane</keyword>
<evidence type="ECO:0000256" key="4">
    <source>
        <dbReference type="ARBA" id="ARBA00022989"/>
    </source>
</evidence>
<feature type="transmembrane region" description="Helical" evidence="10">
    <location>
        <begin position="206"/>
        <end position="223"/>
    </location>
</feature>
<evidence type="ECO:0000256" key="5">
    <source>
        <dbReference type="ARBA" id="ARBA00023065"/>
    </source>
</evidence>
<dbReference type="PRINTS" id="PR01333">
    <property type="entry name" value="2POREKCHANEL"/>
</dbReference>
<evidence type="ECO:0000256" key="3">
    <source>
        <dbReference type="ARBA" id="ARBA00022692"/>
    </source>
</evidence>
<evidence type="ECO:0000313" key="12">
    <source>
        <dbReference type="EMBL" id="KAJ8308944.1"/>
    </source>
</evidence>
<feature type="domain" description="Potassium channel" evidence="11">
    <location>
        <begin position="87"/>
        <end position="146"/>
    </location>
</feature>
<keyword evidence="5 8" id="KW-0406">Ion transport</keyword>
<dbReference type="Proteomes" id="UP001217089">
    <property type="component" value="Unassembled WGS sequence"/>
</dbReference>
<dbReference type="PRINTS" id="PR01586">
    <property type="entry name" value="TWIKCHANNEL"/>
</dbReference>
<dbReference type="Pfam" id="PF07885">
    <property type="entry name" value="Ion_trans_2"/>
    <property type="match status" value="2"/>
</dbReference>
<evidence type="ECO:0000259" key="11">
    <source>
        <dbReference type="Pfam" id="PF07885"/>
    </source>
</evidence>
<dbReference type="PANTHER" id="PTHR11003">
    <property type="entry name" value="POTASSIUM CHANNEL, SUBFAMILY K"/>
    <property type="match status" value="1"/>
</dbReference>
<feature type="transmembrane region" description="Helical" evidence="10">
    <location>
        <begin position="123"/>
        <end position="148"/>
    </location>
</feature>
<dbReference type="Gene3D" id="1.10.287.70">
    <property type="match status" value="1"/>
</dbReference>
<feature type="compositionally biased region" description="Polar residues" evidence="9">
    <location>
        <begin position="270"/>
        <end position="282"/>
    </location>
</feature>
<feature type="domain" description="Potassium channel" evidence="11">
    <location>
        <begin position="183"/>
        <end position="228"/>
    </location>
</feature>
<dbReference type="EMBL" id="JARBDR010000657">
    <property type="protein sequence ID" value="KAJ8308944.1"/>
    <property type="molecule type" value="Genomic_DNA"/>
</dbReference>
<dbReference type="InterPro" id="IPR013099">
    <property type="entry name" value="K_chnl_dom"/>
</dbReference>
<evidence type="ECO:0000256" key="10">
    <source>
        <dbReference type="SAM" id="Phobius"/>
    </source>
</evidence>
<feature type="transmembrane region" description="Helical" evidence="10">
    <location>
        <begin position="168"/>
        <end position="194"/>
    </location>
</feature>
<organism evidence="12 13">
    <name type="scientific">Tegillarca granosa</name>
    <name type="common">Malaysian cockle</name>
    <name type="synonym">Anadara granosa</name>
    <dbReference type="NCBI Taxonomy" id="220873"/>
    <lineage>
        <taxon>Eukaryota</taxon>
        <taxon>Metazoa</taxon>
        <taxon>Spiralia</taxon>
        <taxon>Lophotrochozoa</taxon>
        <taxon>Mollusca</taxon>
        <taxon>Bivalvia</taxon>
        <taxon>Autobranchia</taxon>
        <taxon>Pteriomorphia</taxon>
        <taxon>Arcoida</taxon>
        <taxon>Arcoidea</taxon>
        <taxon>Arcidae</taxon>
        <taxon>Tegillarca</taxon>
    </lineage>
</organism>
<evidence type="ECO:0000256" key="2">
    <source>
        <dbReference type="ARBA" id="ARBA00022448"/>
    </source>
</evidence>
<feature type="transmembrane region" description="Helical" evidence="10">
    <location>
        <begin position="92"/>
        <end position="111"/>
    </location>
</feature>
<feature type="region of interest" description="Disordered" evidence="9">
    <location>
        <begin position="245"/>
        <end position="289"/>
    </location>
</feature>
<reference evidence="12 13" key="1">
    <citation type="submission" date="2022-12" db="EMBL/GenBank/DDBJ databases">
        <title>Chromosome-level genome of Tegillarca granosa.</title>
        <authorList>
            <person name="Kim J."/>
        </authorList>
    </citation>
    <scope>NUCLEOTIDE SEQUENCE [LARGE SCALE GENOMIC DNA]</scope>
    <source>
        <strain evidence="12">Teg-2019</strain>
        <tissue evidence="12">Adductor muscle</tissue>
    </source>
</reference>
<keyword evidence="2 8" id="KW-0813">Transport</keyword>
<evidence type="ECO:0000313" key="13">
    <source>
        <dbReference type="Proteomes" id="UP001217089"/>
    </source>
</evidence>
<dbReference type="InterPro" id="IPR005408">
    <property type="entry name" value="2pore_dom_K_chnl_TWIK"/>
</dbReference>
<dbReference type="PANTHER" id="PTHR11003:SF249">
    <property type="entry name" value="TWO PORE POTASSIUM CHANNEL PROTEIN SUP-9"/>
    <property type="match status" value="1"/>
</dbReference>